<accession>A0AAV6VLV2</accession>
<gene>
    <name evidence="2" type="ORF">JTE90_027607</name>
</gene>
<dbReference type="InterPro" id="IPR031366">
    <property type="entry name" value="DUF4663"/>
</dbReference>
<sequence length="327" mass="37806">MNHRRIVEGWMGDRLYRSLGNEPDVELAWKKIRGLVGHHLFESEYVTVPHFDSTIYYNQMFVFKKKRSLLSCLGFEPPTYKVVGNLDYLVDQDVSTWVPQFDFSPWDVADGLDMYKEYRLNVISDVPGGEIKSIRLVVLGLHARAIPPITPGSLKIHMNLVEDLDRVKRLYIIDEVVFASYIRLNVCIGTEEKTVVYDFPSTPIGFSYRKYSVSPEGEFLREITTTLRICEDATWIRPEPQPVPWCYPSHRPYSTAKKTRSNFTIPTLGDEGRNRRRAWALQAAGELRDTRSQVNVNNNAQDDQDPDTPRHIPVRNPRIPRVMAYTN</sequence>
<name>A0AAV6VLV2_9ARAC</name>
<dbReference type="AlphaFoldDB" id="A0AAV6VLV2"/>
<feature type="region of interest" description="Disordered" evidence="1">
    <location>
        <begin position="292"/>
        <end position="319"/>
    </location>
</feature>
<protein>
    <submittedName>
        <fullName evidence="2">Uncharacterized protein</fullName>
    </submittedName>
</protein>
<evidence type="ECO:0000313" key="3">
    <source>
        <dbReference type="Proteomes" id="UP000827092"/>
    </source>
</evidence>
<reference evidence="2 3" key="1">
    <citation type="journal article" date="2022" name="Nat. Ecol. Evol.">
        <title>A masculinizing supergene underlies an exaggerated male reproductive morph in a spider.</title>
        <authorList>
            <person name="Hendrickx F."/>
            <person name="De Corte Z."/>
            <person name="Sonet G."/>
            <person name="Van Belleghem S.M."/>
            <person name="Kostlbacher S."/>
            <person name="Vangestel C."/>
        </authorList>
    </citation>
    <scope>NUCLEOTIDE SEQUENCE [LARGE SCALE GENOMIC DNA]</scope>
    <source>
        <strain evidence="2">W744_W776</strain>
    </source>
</reference>
<keyword evidence="3" id="KW-1185">Reference proteome</keyword>
<organism evidence="2 3">
    <name type="scientific">Oedothorax gibbosus</name>
    <dbReference type="NCBI Taxonomy" id="931172"/>
    <lineage>
        <taxon>Eukaryota</taxon>
        <taxon>Metazoa</taxon>
        <taxon>Ecdysozoa</taxon>
        <taxon>Arthropoda</taxon>
        <taxon>Chelicerata</taxon>
        <taxon>Arachnida</taxon>
        <taxon>Araneae</taxon>
        <taxon>Araneomorphae</taxon>
        <taxon>Entelegynae</taxon>
        <taxon>Araneoidea</taxon>
        <taxon>Linyphiidae</taxon>
        <taxon>Erigoninae</taxon>
        <taxon>Oedothorax</taxon>
    </lineage>
</organism>
<dbReference type="PANTHER" id="PTHR36872">
    <property type="entry name" value="GENE 5901-RELATED"/>
    <property type="match status" value="1"/>
</dbReference>
<dbReference type="PANTHER" id="PTHR36872:SF1">
    <property type="entry name" value="GENE 5901-RELATED"/>
    <property type="match status" value="1"/>
</dbReference>
<evidence type="ECO:0000256" key="1">
    <source>
        <dbReference type="SAM" id="MobiDB-lite"/>
    </source>
</evidence>
<dbReference type="Pfam" id="PF15668">
    <property type="entry name" value="DUF4663"/>
    <property type="match status" value="1"/>
</dbReference>
<comment type="caution">
    <text evidence="2">The sequence shown here is derived from an EMBL/GenBank/DDBJ whole genome shotgun (WGS) entry which is preliminary data.</text>
</comment>
<evidence type="ECO:0000313" key="2">
    <source>
        <dbReference type="EMBL" id="KAG8196899.1"/>
    </source>
</evidence>
<proteinExistence type="predicted"/>
<dbReference type="Proteomes" id="UP000827092">
    <property type="component" value="Unassembled WGS sequence"/>
</dbReference>
<dbReference type="EMBL" id="JAFNEN010000063">
    <property type="protein sequence ID" value="KAG8196899.1"/>
    <property type="molecule type" value="Genomic_DNA"/>
</dbReference>